<dbReference type="Gene3D" id="3.40.30.10">
    <property type="entry name" value="Glutaredoxin"/>
    <property type="match status" value="1"/>
</dbReference>
<sequence length="169" mass="18509">MRKPALYWLRQAFQTALLVLLVSLAVDWWRKPAQPEQFAAQPLATLSGGQTTLAALSHGRTAVVYFWGSWCGICKHTSPAIQRLHEAGVPVLGVALQSGGAEEVAAYMRAHGLSFDTANDPQGEISRQWRVAVTPTVVLVKNGKTVHNTTGIGSYWGLRGRVWLADRVY</sequence>
<dbReference type="AlphaFoldDB" id="A0A1X3D8R6"/>
<dbReference type="STRING" id="194197.BWD09_07285"/>
<gene>
    <name evidence="2" type="ORF">BWD09_07285</name>
</gene>
<evidence type="ECO:0000259" key="1">
    <source>
        <dbReference type="PROSITE" id="PS51352"/>
    </source>
</evidence>
<proteinExistence type="predicted"/>
<dbReference type="PANTHER" id="PTHR42852">
    <property type="entry name" value="THIOL:DISULFIDE INTERCHANGE PROTEIN DSBE"/>
    <property type="match status" value="1"/>
</dbReference>
<dbReference type="InterPro" id="IPR036249">
    <property type="entry name" value="Thioredoxin-like_sf"/>
</dbReference>
<keyword evidence="3" id="KW-1185">Reference proteome</keyword>
<evidence type="ECO:0000313" key="2">
    <source>
        <dbReference type="EMBL" id="OSI16339.1"/>
    </source>
</evidence>
<dbReference type="PANTHER" id="PTHR42852:SF17">
    <property type="entry name" value="THIOREDOXIN-LIKE PROTEIN HI_1115"/>
    <property type="match status" value="1"/>
</dbReference>
<feature type="domain" description="Thioredoxin" evidence="1">
    <location>
        <begin position="32"/>
        <end position="169"/>
    </location>
</feature>
<dbReference type="SUPFAM" id="SSF52833">
    <property type="entry name" value="Thioredoxin-like"/>
    <property type="match status" value="1"/>
</dbReference>
<dbReference type="RefSeq" id="WP_085366038.1">
    <property type="nucleotide sequence ID" value="NZ_CAUJPZ010000035.1"/>
</dbReference>
<reference evidence="3" key="1">
    <citation type="submission" date="2017-01" db="EMBL/GenBank/DDBJ databases">
        <authorList>
            <person name="Wolfgang W.J."/>
            <person name="Cole J."/>
            <person name="Wroblewski D."/>
            <person name="Mcginnis J."/>
            <person name="Musser K.A."/>
        </authorList>
    </citation>
    <scope>NUCLEOTIDE SEQUENCE [LARGE SCALE GENOMIC DNA]</scope>
    <source>
        <strain evidence="3">DSM 19151</strain>
    </source>
</reference>
<dbReference type="EMBL" id="MTBO01000016">
    <property type="protein sequence ID" value="OSI16339.1"/>
    <property type="molecule type" value="Genomic_DNA"/>
</dbReference>
<dbReference type="InterPro" id="IPR050553">
    <property type="entry name" value="Thioredoxin_ResA/DsbE_sf"/>
</dbReference>
<dbReference type="InterPro" id="IPR000866">
    <property type="entry name" value="AhpC/TSA"/>
</dbReference>
<accession>A0A1X3D8R6</accession>
<protein>
    <submittedName>
        <fullName evidence="2">Protein disulfide oxidoreductase</fullName>
    </submittedName>
</protein>
<dbReference type="Proteomes" id="UP000193118">
    <property type="component" value="Unassembled WGS sequence"/>
</dbReference>
<evidence type="ECO:0000313" key="3">
    <source>
        <dbReference type="Proteomes" id="UP000193118"/>
    </source>
</evidence>
<dbReference type="GO" id="GO:0016491">
    <property type="term" value="F:oxidoreductase activity"/>
    <property type="evidence" value="ECO:0007669"/>
    <property type="project" value="InterPro"/>
</dbReference>
<dbReference type="GeneID" id="94579684"/>
<dbReference type="InterPro" id="IPR013766">
    <property type="entry name" value="Thioredoxin_domain"/>
</dbReference>
<dbReference type="PROSITE" id="PS51352">
    <property type="entry name" value="THIOREDOXIN_2"/>
    <property type="match status" value="1"/>
</dbReference>
<comment type="caution">
    <text evidence="2">The sequence shown here is derived from an EMBL/GenBank/DDBJ whole genome shotgun (WGS) entry which is preliminary data.</text>
</comment>
<dbReference type="GO" id="GO:0016209">
    <property type="term" value="F:antioxidant activity"/>
    <property type="evidence" value="ECO:0007669"/>
    <property type="project" value="InterPro"/>
</dbReference>
<dbReference type="OrthoDB" id="9811352at2"/>
<dbReference type="CDD" id="cd03011">
    <property type="entry name" value="TlpA_like_ScsD_MtbDsbE"/>
    <property type="match status" value="1"/>
</dbReference>
<dbReference type="Pfam" id="PF00578">
    <property type="entry name" value="AhpC-TSA"/>
    <property type="match status" value="1"/>
</dbReference>
<organism evidence="2 3">
    <name type="scientific">Neisseria dentiae</name>
    <dbReference type="NCBI Taxonomy" id="194197"/>
    <lineage>
        <taxon>Bacteria</taxon>
        <taxon>Pseudomonadati</taxon>
        <taxon>Pseudomonadota</taxon>
        <taxon>Betaproteobacteria</taxon>
        <taxon>Neisseriales</taxon>
        <taxon>Neisseriaceae</taxon>
        <taxon>Neisseria</taxon>
    </lineage>
</organism>
<name>A0A1X3D8R6_9NEIS</name>